<comment type="caution">
    <text evidence="2">The sequence shown here is derived from an EMBL/GenBank/DDBJ whole genome shotgun (WGS) entry which is preliminary data.</text>
</comment>
<dbReference type="Proteomes" id="UP001501294">
    <property type="component" value="Unassembled WGS sequence"/>
</dbReference>
<dbReference type="InterPro" id="IPR041376">
    <property type="entry name" value="Hfx_Cass5"/>
</dbReference>
<dbReference type="Gene3D" id="2.20.20.40">
    <property type="entry name" value="Integron cassette protein"/>
    <property type="match status" value="1"/>
</dbReference>
<name>A0ABP8I3P8_9GAMM</name>
<evidence type="ECO:0000313" key="3">
    <source>
        <dbReference type="Proteomes" id="UP001501294"/>
    </source>
</evidence>
<sequence>MRPEPISKVEINTQGELCVYLESGGKSMYQHIYRQGRQVCWDQRLKAFQAPRPRKWSYSDWFSHIISVTNDVGIQLEVTPRTQWLNTPKIL</sequence>
<dbReference type="Gene3D" id="1.20.5.1210">
    <property type="entry name" value="Integron cassette protein helical domain"/>
    <property type="match status" value="1"/>
</dbReference>
<dbReference type="EMBL" id="BAABFU010000002">
    <property type="protein sequence ID" value="GAA4350756.1"/>
    <property type="molecule type" value="Genomic_DNA"/>
</dbReference>
<keyword evidence="3" id="KW-1185">Reference proteome</keyword>
<protein>
    <recommendedName>
        <fullName evidence="1">Integron Cassette Protein Hfx-Cass5 domain-containing protein</fullName>
    </recommendedName>
</protein>
<proteinExistence type="predicted"/>
<feature type="domain" description="Integron Cassette Protein Hfx-Cass5" evidence="1">
    <location>
        <begin position="28"/>
        <end position="77"/>
    </location>
</feature>
<organism evidence="2 3">
    <name type="scientific">Kangiella taiwanensis</name>
    <dbReference type="NCBI Taxonomy" id="1079179"/>
    <lineage>
        <taxon>Bacteria</taxon>
        <taxon>Pseudomonadati</taxon>
        <taxon>Pseudomonadota</taxon>
        <taxon>Gammaproteobacteria</taxon>
        <taxon>Kangiellales</taxon>
        <taxon>Kangiellaceae</taxon>
        <taxon>Kangiella</taxon>
    </lineage>
</organism>
<gene>
    <name evidence="2" type="ORF">GCM10023150_16840</name>
</gene>
<evidence type="ECO:0000313" key="2">
    <source>
        <dbReference type="EMBL" id="GAA4350756.1"/>
    </source>
</evidence>
<evidence type="ECO:0000259" key="1">
    <source>
        <dbReference type="Pfam" id="PF18287"/>
    </source>
</evidence>
<accession>A0ABP8I3P8</accession>
<reference evidence="3" key="1">
    <citation type="journal article" date="2019" name="Int. J. Syst. Evol. Microbiol.">
        <title>The Global Catalogue of Microorganisms (GCM) 10K type strain sequencing project: providing services to taxonomists for standard genome sequencing and annotation.</title>
        <authorList>
            <consortium name="The Broad Institute Genomics Platform"/>
            <consortium name="The Broad Institute Genome Sequencing Center for Infectious Disease"/>
            <person name="Wu L."/>
            <person name="Ma J."/>
        </authorList>
    </citation>
    <scope>NUCLEOTIDE SEQUENCE [LARGE SCALE GENOMIC DNA]</scope>
    <source>
        <strain evidence="3">JCM 17727</strain>
    </source>
</reference>
<dbReference type="Pfam" id="PF18287">
    <property type="entry name" value="Hfx_Cass5"/>
    <property type="match status" value="1"/>
</dbReference>